<dbReference type="Proteomes" id="UP001149090">
    <property type="component" value="Unassembled WGS sequence"/>
</dbReference>
<dbReference type="InterPro" id="IPR000210">
    <property type="entry name" value="BTB/POZ_dom"/>
</dbReference>
<sequence length="552" mass="64850">MNEILFFGSNKYPKLIKNEPDKITKPIQFKFENENENENEKQIKQISSSYFSTIFLFKNGKAIEYLSENDSNQNPEKIQIEENIQKVTVGFDNEAILTIEGNVFAKGKYINPNNLNEFINISSLIEDKNDRIIQNIISGDSSIYLLTSNQNEMIQNHVFLLNSNQELFGCGYNYWGQLGLGESRKEIEIQKLTKIQNIPKGEIIDIKCGIDYSIMLIENENQNPKRKLYSCGYHIDNGLGKNEDTYEFTEIKSSLFENDNDILDFSVGNAHNLILTSNSKLIVFGNNRYYQLGTGDTNNQLIPIQIELPKLRFNENISNYHISCGYNNSFLYYSSPSFSNLEEDLIKLFERKEFCDISFKTRNGEIIEAHKLILKYRLNQNQNENEIEKLKEIISKKSIKESNQIFEMIYSNRIINPKLYSEIKEIINLNEKIEETMKRIYLNENENDFIIERKEKQYKFPKLILIMRSELYRGMFLSVTEDKSNKVTDYSELSNKSFQIFEYWIYSNQIKDEIQITQEMIDEIKIGIDYFQLNETNPNLFDLLINKFKNQN</sequence>
<gene>
    <name evidence="3" type="ORF">M0811_09155</name>
</gene>
<dbReference type="PROSITE" id="PS50012">
    <property type="entry name" value="RCC1_3"/>
    <property type="match status" value="2"/>
</dbReference>
<dbReference type="PROSITE" id="PS50097">
    <property type="entry name" value="BTB"/>
    <property type="match status" value="1"/>
</dbReference>
<dbReference type="InterPro" id="IPR051553">
    <property type="entry name" value="Ran_GTPase-activating"/>
</dbReference>
<name>A0A9Q0RAE5_ANAIG</name>
<evidence type="ECO:0000259" key="2">
    <source>
        <dbReference type="PROSITE" id="PS50097"/>
    </source>
</evidence>
<keyword evidence="4" id="KW-1185">Reference proteome</keyword>
<protein>
    <submittedName>
        <fullName evidence="3">Btk-binding protein-related</fullName>
    </submittedName>
</protein>
<dbReference type="InterPro" id="IPR009091">
    <property type="entry name" value="RCC1/BLIP-II"/>
</dbReference>
<feature type="domain" description="BTB" evidence="2">
    <location>
        <begin position="447"/>
        <end position="514"/>
    </location>
</feature>
<feature type="repeat" description="RCC1" evidence="1">
    <location>
        <begin position="279"/>
        <end position="335"/>
    </location>
</feature>
<organism evidence="3 4">
    <name type="scientific">Anaeramoeba ignava</name>
    <name type="common">Anaerobic marine amoeba</name>
    <dbReference type="NCBI Taxonomy" id="1746090"/>
    <lineage>
        <taxon>Eukaryota</taxon>
        <taxon>Metamonada</taxon>
        <taxon>Anaeramoebidae</taxon>
        <taxon>Anaeramoeba</taxon>
    </lineage>
</organism>
<dbReference type="InterPro" id="IPR000408">
    <property type="entry name" value="Reg_chr_condens"/>
</dbReference>
<dbReference type="Gene3D" id="3.30.710.10">
    <property type="entry name" value="Potassium Channel Kv1.1, Chain A"/>
    <property type="match status" value="2"/>
</dbReference>
<dbReference type="GO" id="GO:0005085">
    <property type="term" value="F:guanyl-nucleotide exchange factor activity"/>
    <property type="evidence" value="ECO:0007669"/>
    <property type="project" value="TreeGrafter"/>
</dbReference>
<proteinExistence type="predicted"/>
<dbReference type="Gene3D" id="2.130.10.30">
    <property type="entry name" value="Regulator of chromosome condensation 1/beta-lactamase-inhibitor protein II"/>
    <property type="match status" value="1"/>
</dbReference>
<evidence type="ECO:0000256" key="1">
    <source>
        <dbReference type="PROSITE-ProRule" id="PRU00235"/>
    </source>
</evidence>
<feature type="repeat" description="RCC1" evidence="1">
    <location>
        <begin position="165"/>
        <end position="219"/>
    </location>
</feature>
<dbReference type="Pfam" id="PF00651">
    <property type="entry name" value="BTB"/>
    <property type="match status" value="1"/>
</dbReference>
<dbReference type="PANTHER" id="PTHR45982">
    <property type="entry name" value="REGULATOR OF CHROMOSOME CONDENSATION"/>
    <property type="match status" value="1"/>
</dbReference>
<evidence type="ECO:0000313" key="4">
    <source>
        <dbReference type="Proteomes" id="UP001149090"/>
    </source>
</evidence>
<comment type="caution">
    <text evidence="3">The sequence shown here is derived from an EMBL/GenBank/DDBJ whole genome shotgun (WGS) entry which is preliminary data.</text>
</comment>
<dbReference type="SUPFAM" id="SSF54695">
    <property type="entry name" value="POZ domain"/>
    <property type="match status" value="1"/>
</dbReference>
<dbReference type="OrthoDB" id="10256179at2759"/>
<dbReference type="SUPFAM" id="SSF50985">
    <property type="entry name" value="RCC1/BLIP-II"/>
    <property type="match status" value="1"/>
</dbReference>
<dbReference type="GO" id="GO:0005737">
    <property type="term" value="C:cytoplasm"/>
    <property type="evidence" value="ECO:0007669"/>
    <property type="project" value="TreeGrafter"/>
</dbReference>
<accession>A0A9Q0RAE5</accession>
<dbReference type="InterPro" id="IPR011333">
    <property type="entry name" value="SKP1/BTB/POZ_sf"/>
</dbReference>
<dbReference type="Pfam" id="PF00415">
    <property type="entry name" value="RCC1"/>
    <property type="match status" value="2"/>
</dbReference>
<dbReference type="PANTHER" id="PTHR45982:SF1">
    <property type="entry name" value="REGULATOR OF CHROMOSOME CONDENSATION"/>
    <property type="match status" value="1"/>
</dbReference>
<reference evidence="3" key="1">
    <citation type="submission" date="2022-10" db="EMBL/GenBank/DDBJ databases">
        <title>Novel sulphate-reducing endosymbionts in the free-living metamonad Anaeramoeba.</title>
        <authorList>
            <person name="Jerlstrom-Hultqvist J."/>
            <person name="Cepicka I."/>
            <person name="Gallot-Lavallee L."/>
            <person name="Salas-Leiva D."/>
            <person name="Curtis B.A."/>
            <person name="Zahonova K."/>
            <person name="Pipaliya S."/>
            <person name="Dacks J."/>
            <person name="Roger A.J."/>
        </authorList>
    </citation>
    <scope>NUCLEOTIDE SEQUENCE</scope>
    <source>
        <strain evidence="3">BMAN</strain>
    </source>
</reference>
<evidence type="ECO:0000313" key="3">
    <source>
        <dbReference type="EMBL" id="KAJ5072941.1"/>
    </source>
</evidence>
<dbReference type="EMBL" id="JAPDFW010000078">
    <property type="protein sequence ID" value="KAJ5072941.1"/>
    <property type="molecule type" value="Genomic_DNA"/>
</dbReference>
<dbReference type="AlphaFoldDB" id="A0A9Q0RAE5"/>